<reference evidence="1" key="1">
    <citation type="submission" date="2021-01" db="EMBL/GenBank/DDBJ databases">
        <title>Metabolic potential, ecology and presence of endohyphal bacteria is reflected in genomic diversity of Mucoromycotina.</title>
        <authorList>
            <person name="Muszewska A."/>
            <person name="Okrasinska A."/>
            <person name="Steczkiewicz K."/>
            <person name="Drgas O."/>
            <person name="Orlowska M."/>
            <person name="Perlinska-Lenart U."/>
            <person name="Aleksandrzak-Piekarczyk T."/>
            <person name="Szatraj K."/>
            <person name="Zielenkiewicz U."/>
            <person name="Pilsyk S."/>
            <person name="Malc E."/>
            <person name="Mieczkowski P."/>
            <person name="Kruszewska J.S."/>
            <person name="Biernat P."/>
            <person name="Pawlowska J."/>
        </authorList>
    </citation>
    <scope>NUCLEOTIDE SEQUENCE</scope>
    <source>
        <strain evidence="1">WA0000018081</strain>
    </source>
</reference>
<organism evidence="1 2">
    <name type="scientific">Thamnidium elegans</name>
    <dbReference type="NCBI Taxonomy" id="101142"/>
    <lineage>
        <taxon>Eukaryota</taxon>
        <taxon>Fungi</taxon>
        <taxon>Fungi incertae sedis</taxon>
        <taxon>Mucoromycota</taxon>
        <taxon>Mucoromycotina</taxon>
        <taxon>Mucoromycetes</taxon>
        <taxon>Mucorales</taxon>
        <taxon>Mucorineae</taxon>
        <taxon>Mucoraceae</taxon>
        <taxon>Thamnidium</taxon>
    </lineage>
</organism>
<evidence type="ECO:0000313" key="2">
    <source>
        <dbReference type="Proteomes" id="UP000613177"/>
    </source>
</evidence>
<dbReference type="AlphaFoldDB" id="A0A8H7SLK3"/>
<accession>A0A8H7SLK3</accession>
<comment type="caution">
    <text evidence="1">The sequence shown here is derived from an EMBL/GenBank/DDBJ whole genome shotgun (WGS) entry which is preliminary data.</text>
</comment>
<protein>
    <submittedName>
        <fullName evidence="1">Uncharacterized protein</fullName>
    </submittedName>
</protein>
<sequence length="208" mass="24407">MYDDMLMSLEDILKISSIDYLEGENRMEAKELSNKDTAIVQTFTRAINYKKGFDLIPHTLEEMPLFTFLHTTYDNIVNEMPDLLTKKNHEDEFKTNHILALLKYIFQDSKNSLTLRCDIPSQAYRNTDKILFSIMRVDFTVYYRNIEIAAIEVKPLNVYDRSVEHDEVRLGELTKKLLHKRMATAKSKKEFSTFSMCFNGMYLLFGNV</sequence>
<proteinExistence type="predicted"/>
<gene>
    <name evidence="1" type="ORF">INT48_006888</name>
</gene>
<dbReference type="EMBL" id="JAEPRE010000194">
    <property type="protein sequence ID" value="KAG2230583.1"/>
    <property type="molecule type" value="Genomic_DNA"/>
</dbReference>
<keyword evidence="2" id="KW-1185">Reference proteome</keyword>
<evidence type="ECO:0000313" key="1">
    <source>
        <dbReference type="EMBL" id="KAG2230583.1"/>
    </source>
</evidence>
<dbReference type="Proteomes" id="UP000613177">
    <property type="component" value="Unassembled WGS sequence"/>
</dbReference>
<name>A0A8H7SLK3_9FUNG</name>